<evidence type="ECO:0000313" key="9">
    <source>
        <dbReference type="Proteomes" id="UP000488299"/>
    </source>
</evidence>
<keyword evidence="8" id="KW-0378">Hydrolase</keyword>
<dbReference type="Pfam" id="PF07669">
    <property type="entry name" value="Eco57I"/>
    <property type="match status" value="1"/>
</dbReference>
<dbReference type="PANTHER" id="PTHR33841:SF1">
    <property type="entry name" value="DNA METHYLTRANSFERASE A"/>
    <property type="match status" value="1"/>
</dbReference>
<dbReference type="InterPro" id="IPR050953">
    <property type="entry name" value="N4_N6_ade-DNA_methylase"/>
</dbReference>
<dbReference type="PANTHER" id="PTHR33841">
    <property type="entry name" value="DNA METHYLTRANSFERASE YEEA-RELATED"/>
    <property type="match status" value="1"/>
</dbReference>
<dbReference type="GO" id="GO:0009007">
    <property type="term" value="F:site-specific DNA-methyltransferase (adenine-specific) activity"/>
    <property type="evidence" value="ECO:0007669"/>
    <property type="project" value="UniProtKB-EC"/>
</dbReference>
<sequence>MLKSIQNTGEFFASNYFDDEFARKVLQKSGYEAEALKPVQDKLAGLKNRYFAFKDAYLSGSMRAKDRITETHRFHGYLLDALGYPGARPDYTDLFHLSETEVLPVRHTLRRTDGRPALMILEMQALIRDGDNEPPGLFEQRYNTEDDADPAPAQRFHRSQWDNVFQVPEGLKLSPSIINEAISTLFLLETDRRPPYILLLAGNVVYLFEGEKWFRGAYLTFDLEELFAEAARDRTLYGLFWCLVGKDALAPDSHQSAGRLLLDQLDEDSHRSAYEVTKDLREGIVAAVEGLANEAVWYWANNPAPGTAPDDATEVDARQLKDECLTLVYRLLFLFYAESRPELNILPTDDPVYAKGYSLERLRDLELVPLTSDSSRNGYFFDDSLRQLFRLLRQGYKPADPERSFGVRPLDSPLFDENRLTLLKSVRIRNVVWQEIIGRLSLSRRSAGPRGNAAKGKGKGKVPSSRGPSSRGRISYANLGINQLGSVYESLLAYRGFFADEDHILVKNPSSPDADAEVVPRRRRDDFKDNEIVRERTESGEETHRELIIPKGRFLYRLSGRDRQQSASYYTPEVLTQATVRYTLKPILERLGKDRIHGGLSATDLLNLNILEPAMGAAAFHNEVINQLAEAYLQHRQQELKTKIAPNDYREQLQRVKAHLATNHVYGVDLNPTAVELGKLSLWLNVIHRDMPPPFFGYRLGVGNAVVGAGLKTYAYADVKLTYTNKTRTKWEPREWWTKAPKPLNWKPKSKAFAVNRRDDEIYHFLLPDKNMVPSAGIKALWEATDPGDLFAQQQAENRKTAFANWKKEFFKPIDAEEYRQLQRICQKIDELLTQHYRFQRRVADETRQDEPFFGFEPKGQLILDYAERERMAENRQRTNAPYFILRSIMDYWCALWFWDVRQADQLPSRRQWYADVANLLKLDMDEERRNGGKPERANSPGVALEATQLDMFAPTGTPDRVVQTRLDFTTTLEKRGGDGGGVNTYRQADEQLAVEEAIVEYTDRTDEDLFANERLRVVQALTKRYRFFHYPLEFVEVFAERGGFDVIVGNPPWLKMEFAEADIVAERFPEVAIRGVTAPEVRKKLTGYFSGAPGLRELYLSEQVAAESTANFMNGLQNYPLLVGQQTNLYKCVLENTLGLLAPEGFAGLLHPESIYDDPNGQPLRRVVYQRLRYHFQFQNAFNLFAEVAHREKYGINVYSGTESREPNFESINNLFHPNTLDGCFIHNGFGPVGGIKIMSGSEDDSFTWNVRPHKERIVKFTANELRVLASTFENSDEWETTKLVSVHAEAIMSILKKLSVLSKTVNSVENKVTVCWDETNAVNAGIIKRETSFPLYEEMGMIFSGPHFYLANPFYKTPREICTDKAHYDVIDTESISPDFFPRTNYIPAIGLSEFVQKQRGFVINENASKQKEFNKTEARYDNWFDYFKVCFSKMLNNAGERTLQPAIIPPRVSHINLVISVTAKKEDILVDIASITSSIVLDFFVKTVGRGDLYQSTIVNFPLGISEPYRTALAVRTLRLNCLNKYYAPLWERQFSPAFTAQQWAVQDARLSPFGSLTAEWVWATPLRNAFERRQALVEIDVLSAMALGLTLDELLLIYEVQFPVLQQNEADTWYDARGRIVFTCSRGLTGVGVERTLWESELKGRSPEQGPYHYTITRSELYRGQVVEFHPPFTRQDRAEDYRAVWKSFTELYSLEKIR</sequence>
<dbReference type="GO" id="GO:0003676">
    <property type="term" value="F:nucleic acid binding"/>
    <property type="evidence" value="ECO:0007669"/>
    <property type="project" value="InterPro"/>
</dbReference>
<dbReference type="InterPro" id="IPR029063">
    <property type="entry name" value="SAM-dependent_MTases_sf"/>
</dbReference>
<keyword evidence="4" id="KW-0949">S-adenosyl-L-methionine</keyword>
<protein>
    <recommendedName>
        <fullName evidence="1">site-specific DNA-methyltransferase (adenine-specific)</fullName>
        <ecNumber evidence="1">2.1.1.72</ecNumber>
    </recommendedName>
</protein>
<dbReference type="SUPFAM" id="SSF53335">
    <property type="entry name" value="S-adenosyl-L-methionine-dependent methyltransferases"/>
    <property type="match status" value="1"/>
</dbReference>
<feature type="compositionally biased region" description="Low complexity" evidence="6">
    <location>
        <begin position="448"/>
        <end position="472"/>
    </location>
</feature>
<evidence type="ECO:0000256" key="1">
    <source>
        <dbReference type="ARBA" id="ARBA00011900"/>
    </source>
</evidence>
<dbReference type="PROSITE" id="PS00092">
    <property type="entry name" value="N6_MTASE"/>
    <property type="match status" value="1"/>
</dbReference>
<reference evidence="8 9" key="1">
    <citation type="submission" date="2019-10" db="EMBL/GenBank/DDBJ databases">
        <title>Rudanella paleaurantiibacter sp. nov., isolated from sludge.</title>
        <authorList>
            <person name="Xu S.Q."/>
        </authorList>
    </citation>
    <scope>NUCLEOTIDE SEQUENCE [LARGE SCALE GENOMIC DNA]</scope>
    <source>
        <strain evidence="8 9">HX-22-17</strain>
    </source>
</reference>
<proteinExistence type="predicted"/>
<feature type="region of interest" description="Disordered" evidence="6">
    <location>
        <begin position="445"/>
        <end position="472"/>
    </location>
</feature>
<evidence type="ECO:0000313" key="8">
    <source>
        <dbReference type="EMBL" id="KAB7726625.1"/>
    </source>
</evidence>
<evidence type="ECO:0000256" key="4">
    <source>
        <dbReference type="ARBA" id="ARBA00022691"/>
    </source>
</evidence>
<dbReference type="InterPro" id="IPR011639">
    <property type="entry name" value="MethylTrfase_TaqI-like_dom"/>
</dbReference>
<organism evidence="8 9">
    <name type="scientific">Rudanella paleaurantiibacter</name>
    <dbReference type="NCBI Taxonomy" id="2614655"/>
    <lineage>
        <taxon>Bacteria</taxon>
        <taxon>Pseudomonadati</taxon>
        <taxon>Bacteroidota</taxon>
        <taxon>Cytophagia</taxon>
        <taxon>Cytophagales</taxon>
        <taxon>Cytophagaceae</taxon>
        <taxon>Rudanella</taxon>
    </lineage>
</organism>
<comment type="catalytic activity">
    <reaction evidence="5">
        <text>a 2'-deoxyadenosine in DNA + S-adenosyl-L-methionine = an N(6)-methyl-2'-deoxyadenosine in DNA + S-adenosyl-L-homocysteine + H(+)</text>
        <dbReference type="Rhea" id="RHEA:15197"/>
        <dbReference type="Rhea" id="RHEA-COMP:12418"/>
        <dbReference type="Rhea" id="RHEA-COMP:12419"/>
        <dbReference type="ChEBI" id="CHEBI:15378"/>
        <dbReference type="ChEBI" id="CHEBI:57856"/>
        <dbReference type="ChEBI" id="CHEBI:59789"/>
        <dbReference type="ChEBI" id="CHEBI:90615"/>
        <dbReference type="ChEBI" id="CHEBI:90616"/>
        <dbReference type="EC" id="2.1.1.72"/>
    </reaction>
</comment>
<dbReference type="EMBL" id="WELI01000014">
    <property type="protein sequence ID" value="KAB7726625.1"/>
    <property type="molecule type" value="Genomic_DNA"/>
</dbReference>
<keyword evidence="2" id="KW-0489">Methyltransferase</keyword>
<evidence type="ECO:0000259" key="7">
    <source>
        <dbReference type="Pfam" id="PF07669"/>
    </source>
</evidence>
<dbReference type="GO" id="GO:0004519">
    <property type="term" value="F:endonuclease activity"/>
    <property type="evidence" value="ECO:0007669"/>
    <property type="project" value="UniProtKB-KW"/>
</dbReference>
<dbReference type="EC" id="2.1.1.72" evidence="1"/>
<evidence type="ECO:0000256" key="3">
    <source>
        <dbReference type="ARBA" id="ARBA00022679"/>
    </source>
</evidence>
<evidence type="ECO:0000256" key="5">
    <source>
        <dbReference type="ARBA" id="ARBA00047942"/>
    </source>
</evidence>
<keyword evidence="3" id="KW-0808">Transferase</keyword>
<dbReference type="GO" id="GO:0032259">
    <property type="term" value="P:methylation"/>
    <property type="evidence" value="ECO:0007669"/>
    <property type="project" value="UniProtKB-KW"/>
</dbReference>
<keyword evidence="8" id="KW-0540">Nuclease</keyword>
<feature type="domain" description="Type II methyltransferase M.TaqI-like" evidence="7">
    <location>
        <begin position="1014"/>
        <end position="1058"/>
    </location>
</feature>
<dbReference type="Proteomes" id="UP000488299">
    <property type="component" value="Unassembled WGS sequence"/>
</dbReference>
<dbReference type="Gene3D" id="3.40.50.150">
    <property type="entry name" value="Vaccinia Virus protein VP39"/>
    <property type="match status" value="2"/>
</dbReference>
<dbReference type="RefSeq" id="WP_152126698.1">
    <property type="nucleotide sequence ID" value="NZ_WELI01000014.1"/>
</dbReference>
<keyword evidence="9" id="KW-1185">Reference proteome</keyword>
<name>A0A7J5TT40_9BACT</name>
<gene>
    <name evidence="8" type="ORF">F5984_23650</name>
</gene>
<dbReference type="GO" id="GO:0006304">
    <property type="term" value="P:DNA modification"/>
    <property type="evidence" value="ECO:0007669"/>
    <property type="project" value="InterPro"/>
</dbReference>
<keyword evidence="8" id="KW-0255">Endonuclease</keyword>
<comment type="caution">
    <text evidence="8">The sequence shown here is derived from an EMBL/GenBank/DDBJ whole genome shotgun (WGS) entry which is preliminary data.</text>
</comment>
<accession>A0A7J5TT40</accession>
<dbReference type="InterPro" id="IPR002052">
    <property type="entry name" value="DNA_methylase_N6_adenine_CS"/>
</dbReference>
<evidence type="ECO:0000256" key="6">
    <source>
        <dbReference type="SAM" id="MobiDB-lite"/>
    </source>
</evidence>
<evidence type="ECO:0000256" key="2">
    <source>
        <dbReference type="ARBA" id="ARBA00022603"/>
    </source>
</evidence>